<sequence>MSWTFPATAIDTTYFTHVYYGFVLPDPTTYKININQQDDELLANFTTTLQGKEPPAKALLSIGGGGNNPATFAQMASSAENRAAFIDSSITAARKYGLDGLDLDWEFPQSQEEMDNLGVLFEEWSAALAKEAAATSSRRLLLSAAVYFAAEFILADNRSYPATSIRKNVDWVNALCFDYHGTWDTSVTGAHAALYDPMSNVSTSFGLRSWVSAGVPAGKVVIGLPLYGRTWQLRDPAEHGDGAPAVGVGPGGGLMQFKDLMDYNVENNATGVYDGITVSTYSY</sequence>
<organism evidence="1 2">
    <name type="scientific">Persea americana</name>
    <name type="common">Avocado</name>
    <dbReference type="NCBI Taxonomy" id="3435"/>
    <lineage>
        <taxon>Eukaryota</taxon>
        <taxon>Viridiplantae</taxon>
        <taxon>Streptophyta</taxon>
        <taxon>Embryophyta</taxon>
        <taxon>Tracheophyta</taxon>
        <taxon>Spermatophyta</taxon>
        <taxon>Magnoliopsida</taxon>
        <taxon>Magnoliidae</taxon>
        <taxon>Laurales</taxon>
        <taxon>Lauraceae</taxon>
        <taxon>Persea</taxon>
    </lineage>
</organism>
<evidence type="ECO:0000313" key="2">
    <source>
        <dbReference type="Proteomes" id="UP001234297"/>
    </source>
</evidence>
<comment type="caution">
    <text evidence="1">The sequence shown here is derived from an EMBL/GenBank/DDBJ whole genome shotgun (WGS) entry which is preliminary data.</text>
</comment>
<reference evidence="1 2" key="1">
    <citation type="journal article" date="2022" name="Hortic Res">
        <title>A haplotype resolved chromosomal level avocado genome allows analysis of novel avocado genes.</title>
        <authorList>
            <person name="Nath O."/>
            <person name="Fletcher S.J."/>
            <person name="Hayward A."/>
            <person name="Shaw L.M."/>
            <person name="Masouleh A.K."/>
            <person name="Furtado A."/>
            <person name="Henry R.J."/>
            <person name="Mitter N."/>
        </authorList>
    </citation>
    <scope>NUCLEOTIDE SEQUENCE [LARGE SCALE GENOMIC DNA]</scope>
    <source>
        <strain evidence="2">cv. Hass</strain>
    </source>
</reference>
<proteinExistence type="predicted"/>
<keyword evidence="2" id="KW-1185">Reference proteome</keyword>
<name>A0ACC2M6H2_PERAE</name>
<dbReference type="Proteomes" id="UP001234297">
    <property type="component" value="Chromosome 5"/>
</dbReference>
<dbReference type="EMBL" id="CM056813">
    <property type="protein sequence ID" value="KAJ8641220.1"/>
    <property type="molecule type" value="Genomic_DNA"/>
</dbReference>
<gene>
    <name evidence="1" type="ORF">MRB53_017914</name>
</gene>
<protein>
    <submittedName>
        <fullName evidence="1">Uncharacterized protein</fullName>
    </submittedName>
</protein>
<evidence type="ECO:0000313" key="1">
    <source>
        <dbReference type="EMBL" id="KAJ8641220.1"/>
    </source>
</evidence>
<accession>A0ACC2M6H2</accession>